<feature type="domain" description="AMP-dependent synthetase/ligase" evidence="1">
    <location>
        <begin position="22"/>
        <end position="366"/>
    </location>
</feature>
<dbReference type="Proteomes" id="UP000476030">
    <property type="component" value="Unassembled WGS sequence"/>
</dbReference>
<dbReference type="SUPFAM" id="SSF56801">
    <property type="entry name" value="Acetyl-CoA synthetase-like"/>
    <property type="match status" value="1"/>
</dbReference>
<name>A0A6L8W8L8_9PROT</name>
<protein>
    <submittedName>
        <fullName evidence="3">AMP-binding protein</fullName>
    </submittedName>
</protein>
<reference evidence="3 4" key="1">
    <citation type="submission" date="2019-12" db="EMBL/GenBank/DDBJ databases">
        <title>Snethiella sp. nov. sp. isolated from sea sand.</title>
        <authorList>
            <person name="Kim J."/>
            <person name="Jeong S.E."/>
            <person name="Jung H.S."/>
            <person name="Jeon C.O."/>
        </authorList>
    </citation>
    <scope>NUCLEOTIDE SEQUENCE [LARGE SCALE GENOMIC DNA]</scope>
    <source>
        <strain evidence="3 4">DP05</strain>
    </source>
</reference>
<dbReference type="NCBIfam" id="NF005863">
    <property type="entry name" value="PRK07798.1"/>
    <property type="match status" value="1"/>
</dbReference>
<evidence type="ECO:0000313" key="4">
    <source>
        <dbReference type="Proteomes" id="UP000476030"/>
    </source>
</evidence>
<dbReference type="InterPro" id="IPR025110">
    <property type="entry name" value="AMP-bd_C"/>
</dbReference>
<gene>
    <name evidence="3" type="ORF">GQE98_12595</name>
</gene>
<proteinExistence type="predicted"/>
<feature type="domain" description="AMP-binding enzyme C-terminal" evidence="2">
    <location>
        <begin position="469"/>
        <end position="544"/>
    </location>
</feature>
<dbReference type="InterPro" id="IPR000873">
    <property type="entry name" value="AMP-dep_synth/lig_dom"/>
</dbReference>
<dbReference type="RefSeq" id="WP_161315974.1">
    <property type="nucleotide sequence ID" value="NZ_WTUW01000002.1"/>
</dbReference>
<dbReference type="Gene3D" id="3.30.300.30">
    <property type="match status" value="1"/>
</dbReference>
<dbReference type="Pfam" id="PF00501">
    <property type="entry name" value="AMP-binding"/>
    <property type="match status" value="1"/>
</dbReference>
<dbReference type="InterPro" id="IPR045851">
    <property type="entry name" value="AMP-bd_C_sf"/>
</dbReference>
<dbReference type="AlphaFoldDB" id="A0A6L8W8L8"/>
<accession>A0A6L8W8L8</accession>
<dbReference type="PANTHER" id="PTHR43767:SF10">
    <property type="entry name" value="SURFACTIN SYNTHASE SUBUNIT 1"/>
    <property type="match status" value="1"/>
</dbReference>
<comment type="caution">
    <text evidence="3">The sequence shown here is derived from an EMBL/GenBank/DDBJ whole genome shotgun (WGS) entry which is preliminary data.</text>
</comment>
<dbReference type="EMBL" id="WTUW01000002">
    <property type="protein sequence ID" value="MZR31471.1"/>
    <property type="molecule type" value="Genomic_DNA"/>
</dbReference>
<dbReference type="Pfam" id="PF13193">
    <property type="entry name" value="AMP-binding_C"/>
    <property type="match status" value="1"/>
</dbReference>
<keyword evidence="4" id="KW-1185">Reference proteome</keyword>
<evidence type="ECO:0000313" key="3">
    <source>
        <dbReference type="EMBL" id="MZR31471.1"/>
    </source>
</evidence>
<dbReference type="GO" id="GO:0016877">
    <property type="term" value="F:ligase activity, forming carbon-sulfur bonds"/>
    <property type="evidence" value="ECO:0007669"/>
    <property type="project" value="UniProtKB-ARBA"/>
</dbReference>
<dbReference type="InterPro" id="IPR020845">
    <property type="entry name" value="AMP-binding_CS"/>
</dbReference>
<evidence type="ECO:0000259" key="2">
    <source>
        <dbReference type="Pfam" id="PF13193"/>
    </source>
</evidence>
<dbReference type="InterPro" id="IPR050237">
    <property type="entry name" value="ATP-dep_AMP-bd_enzyme"/>
</dbReference>
<dbReference type="PANTHER" id="PTHR43767">
    <property type="entry name" value="LONG-CHAIN-FATTY-ACID--COA LIGASE"/>
    <property type="match status" value="1"/>
</dbReference>
<organism evidence="3 4">
    <name type="scientific">Sneathiella litorea</name>
    <dbReference type="NCBI Taxonomy" id="2606216"/>
    <lineage>
        <taxon>Bacteria</taxon>
        <taxon>Pseudomonadati</taxon>
        <taxon>Pseudomonadota</taxon>
        <taxon>Alphaproteobacteria</taxon>
        <taxon>Sneathiellales</taxon>
        <taxon>Sneathiellaceae</taxon>
        <taxon>Sneathiella</taxon>
    </lineage>
</organism>
<evidence type="ECO:0000259" key="1">
    <source>
        <dbReference type="Pfam" id="PF00501"/>
    </source>
</evidence>
<sequence length="564" mass="62533">MDKKVTANIESTEDLPLAPVLDAVAKAVPDRLALVFRDRRFTFAEFNDRSWRFANALLSQGITIQTLRKELKNWQSGQDHVAILMYNCSEYLECLVGCFKARAVSININYRYVAEEFRYILTNADTKAIIYHARFAPLVSEVLPDIPKQKLLVQISDESGNALLPGAIEYETLLASYSPDNPRLSYSADDLHILYTGGTTGMPKGVLWRQGDFLAAHLGGKRRDKSTINCVEEFVGAAQKSKGFGILPATPFMHGIGQLASLRAWTRGDYVIIPNVTASFDPADMLSRAQKEKVAILTIAGDAFARPILEEMDRCHYALESLKYIITSGTMLSDALKARLMEMLPHITIIDAIGATETGPSVEKTTTDRNSAFKKEFRISEHSVVFKPDMSGFLEPGHEGLGWFAIRKHVPLGYLGDPEKTAETFPVFENTRYSITGDRVRLVGEDLIEFYGRDSMTINSGGEKIFVEEVERAILEHEEITDAVVSSRPSERWGSEVVALVSTKAGKSISIHSILEEAGKHIARYKLPKAFAFVEAIPRGANGKADYKQAKKIAGDDTLTVNVN</sequence>
<dbReference type="InterPro" id="IPR042099">
    <property type="entry name" value="ANL_N_sf"/>
</dbReference>
<dbReference type="Gene3D" id="3.40.50.12780">
    <property type="entry name" value="N-terminal domain of ligase-like"/>
    <property type="match status" value="1"/>
</dbReference>
<dbReference type="PROSITE" id="PS00455">
    <property type="entry name" value="AMP_BINDING"/>
    <property type="match status" value="1"/>
</dbReference>